<organism evidence="2 3">
    <name type="scientific">Stephania yunnanensis</name>
    <dbReference type="NCBI Taxonomy" id="152371"/>
    <lineage>
        <taxon>Eukaryota</taxon>
        <taxon>Viridiplantae</taxon>
        <taxon>Streptophyta</taxon>
        <taxon>Embryophyta</taxon>
        <taxon>Tracheophyta</taxon>
        <taxon>Spermatophyta</taxon>
        <taxon>Magnoliopsida</taxon>
        <taxon>Ranunculales</taxon>
        <taxon>Menispermaceae</taxon>
        <taxon>Menispermoideae</taxon>
        <taxon>Cissampelideae</taxon>
        <taxon>Stephania</taxon>
    </lineage>
</organism>
<feature type="region of interest" description="Disordered" evidence="1">
    <location>
        <begin position="54"/>
        <end position="95"/>
    </location>
</feature>
<feature type="region of interest" description="Disordered" evidence="1">
    <location>
        <begin position="1"/>
        <end position="42"/>
    </location>
</feature>
<name>A0AAP0NQ42_9MAGN</name>
<reference evidence="2 3" key="1">
    <citation type="submission" date="2024-01" db="EMBL/GenBank/DDBJ databases">
        <title>Genome assemblies of Stephania.</title>
        <authorList>
            <person name="Yang L."/>
        </authorList>
    </citation>
    <scope>NUCLEOTIDE SEQUENCE [LARGE SCALE GENOMIC DNA]</scope>
    <source>
        <strain evidence="2">YNDBR</strain>
        <tissue evidence="2">Leaf</tissue>
    </source>
</reference>
<feature type="compositionally biased region" description="Basic residues" evidence="1">
    <location>
        <begin position="69"/>
        <end position="85"/>
    </location>
</feature>
<evidence type="ECO:0000313" key="2">
    <source>
        <dbReference type="EMBL" id="KAK9115088.1"/>
    </source>
</evidence>
<feature type="compositionally biased region" description="Polar residues" evidence="1">
    <location>
        <begin position="30"/>
        <end position="41"/>
    </location>
</feature>
<proteinExistence type="predicted"/>
<accession>A0AAP0NQ42</accession>
<gene>
    <name evidence="2" type="ORF">Syun_021885</name>
</gene>
<sequence>MASRSRNRQNLSFDVLNASEEQEQEQEQEISISLTRSSSEPIRQHHHNGTIILEDLIAPSSPSHSDKPTRRKRKKKGSKKNRHHNNNNNNNNNVIHEDFIDGVESEFQIYRAETVVVCEAASTVTEAEAVAEAERSPRSVHRVLDVGERSQYSELRQRSVNGGAAVSADEEVEWRRVRKVEIVRSRRISDKFGPMRRRIGLSFRNWSLWSHWIGGN</sequence>
<keyword evidence="3" id="KW-1185">Reference proteome</keyword>
<comment type="caution">
    <text evidence="2">The sequence shown here is derived from an EMBL/GenBank/DDBJ whole genome shotgun (WGS) entry which is preliminary data.</text>
</comment>
<evidence type="ECO:0000313" key="3">
    <source>
        <dbReference type="Proteomes" id="UP001420932"/>
    </source>
</evidence>
<dbReference type="EMBL" id="JBBNAF010000009">
    <property type="protein sequence ID" value="KAK9115088.1"/>
    <property type="molecule type" value="Genomic_DNA"/>
</dbReference>
<evidence type="ECO:0000256" key="1">
    <source>
        <dbReference type="SAM" id="MobiDB-lite"/>
    </source>
</evidence>
<protein>
    <submittedName>
        <fullName evidence="2">Uncharacterized protein</fullName>
    </submittedName>
</protein>
<dbReference type="AlphaFoldDB" id="A0AAP0NQ42"/>
<dbReference type="Proteomes" id="UP001420932">
    <property type="component" value="Unassembled WGS sequence"/>
</dbReference>